<evidence type="ECO:0000313" key="3">
    <source>
        <dbReference type="Proteomes" id="UP001162480"/>
    </source>
</evidence>
<dbReference type="Proteomes" id="UP001162480">
    <property type="component" value="Chromosome 11"/>
</dbReference>
<name>A0AA36F9Y2_OCTVU</name>
<reference evidence="2" key="1">
    <citation type="submission" date="2023-08" db="EMBL/GenBank/DDBJ databases">
        <authorList>
            <person name="Alioto T."/>
            <person name="Alioto T."/>
            <person name="Gomez Garrido J."/>
        </authorList>
    </citation>
    <scope>NUCLEOTIDE SEQUENCE</scope>
</reference>
<keyword evidence="3" id="KW-1185">Reference proteome</keyword>
<sequence length="99" mass="10942">MLEYSGEYPQTNEWGVSDIYKRKSSIIRDVNVISYFGGDLLQQFCYSCKGVIFIVIVGVNYTVFSAGVVPVIIGVGRSQSDAIVYGDVHIVDRSSQAPR</sequence>
<gene>
    <name evidence="2" type="ORF">OCTVUL_1B021012</name>
</gene>
<dbReference type="AlphaFoldDB" id="A0AA36F9Y2"/>
<keyword evidence="1" id="KW-0812">Transmembrane</keyword>
<accession>A0AA36F9Y2</accession>
<protein>
    <submittedName>
        <fullName evidence="2">Uncharacterized protein</fullName>
    </submittedName>
</protein>
<keyword evidence="1" id="KW-1133">Transmembrane helix</keyword>
<evidence type="ECO:0000256" key="1">
    <source>
        <dbReference type="SAM" id="Phobius"/>
    </source>
</evidence>
<feature type="transmembrane region" description="Helical" evidence="1">
    <location>
        <begin position="50"/>
        <end position="73"/>
    </location>
</feature>
<dbReference type="EMBL" id="OX597824">
    <property type="protein sequence ID" value="CAI9730055.1"/>
    <property type="molecule type" value="Genomic_DNA"/>
</dbReference>
<organism evidence="2 3">
    <name type="scientific">Octopus vulgaris</name>
    <name type="common">Common octopus</name>
    <dbReference type="NCBI Taxonomy" id="6645"/>
    <lineage>
        <taxon>Eukaryota</taxon>
        <taxon>Metazoa</taxon>
        <taxon>Spiralia</taxon>
        <taxon>Lophotrochozoa</taxon>
        <taxon>Mollusca</taxon>
        <taxon>Cephalopoda</taxon>
        <taxon>Coleoidea</taxon>
        <taxon>Octopodiformes</taxon>
        <taxon>Octopoda</taxon>
        <taxon>Incirrata</taxon>
        <taxon>Octopodidae</taxon>
        <taxon>Octopus</taxon>
    </lineage>
</organism>
<keyword evidence="1" id="KW-0472">Membrane</keyword>
<evidence type="ECO:0000313" key="2">
    <source>
        <dbReference type="EMBL" id="CAI9730055.1"/>
    </source>
</evidence>
<proteinExistence type="predicted"/>